<evidence type="ECO:0000313" key="2">
    <source>
        <dbReference type="Proteomes" id="UP000838412"/>
    </source>
</evidence>
<evidence type="ECO:0000313" key="1">
    <source>
        <dbReference type="EMBL" id="CAH1232560.1"/>
    </source>
</evidence>
<dbReference type="Proteomes" id="UP000838412">
    <property type="component" value="Chromosome 1"/>
</dbReference>
<name>A0A8J9VBF6_BRALA</name>
<reference evidence="1" key="1">
    <citation type="submission" date="2022-01" db="EMBL/GenBank/DDBJ databases">
        <authorList>
            <person name="Braso-Vives M."/>
        </authorList>
    </citation>
    <scope>NUCLEOTIDE SEQUENCE</scope>
</reference>
<dbReference type="EMBL" id="OV696686">
    <property type="protein sequence ID" value="CAH1232560.1"/>
    <property type="molecule type" value="Genomic_DNA"/>
</dbReference>
<gene>
    <name evidence="1" type="primary">Hypp466</name>
    <name evidence="1" type="ORF">BLAG_LOCUS1629</name>
</gene>
<proteinExistence type="predicted"/>
<dbReference type="AlphaFoldDB" id="A0A8J9VBF6"/>
<keyword evidence="2" id="KW-1185">Reference proteome</keyword>
<sequence>MKHRTTGGLYQSLTAAANDQLMAVEDLKTIPGLPSKTVDTIIKEKDRVSATLAEDDEVGGKFPVYMALSLLIC</sequence>
<protein>
    <submittedName>
        <fullName evidence="1">Hypp466 protein</fullName>
    </submittedName>
</protein>
<accession>A0A8J9VBF6</accession>
<organism evidence="1 2">
    <name type="scientific">Branchiostoma lanceolatum</name>
    <name type="common">Common lancelet</name>
    <name type="synonym">Amphioxus lanceolatum</name>
    <dbReference type="NCBI Taxonomy" id="7740"/>
    <lineage>
        <taxon>Eukaryota</taxon>
        <taxon>Metazoa</taxon>
        <taxon>Chordata</taxon>
        <taxon>Cephalochordata</taxon>
        <taxon>Leptocardii</taxon>
        <taxon>Amphioxiformes</taxon>
        <taxon>Branchiostomatidae</taxon>
        <taxon>Branchiostoma</taxon>
    </lineage>
</organism>